<keyword evidence="2" id="KW-1185">Reference proteome</keyword>
<evidence type="ECO:0000313" key="2">
    <source>
        <dbReference type="Proteomes" id="UP001152888"/>
    </source>
</evidence>
<accession>A0A9P0Q0Z8</accession>
<proteinExistence type="predicted"/>
<evidence type="ECO:0000313" key="1">
    <source>
        <dbReference type="EMBL" id="CAH2006555.1"/>
    </source>
</evidence>
<reference evidence="1" key="1">
    <citation type="submission" date="2022-03" db="EMBL/GenBank/DDBJ databases">
        <authorList>
            <person name="Sayadi A."/>
        </authorList>
    </citation>
    <scope>NUCLEOTIDE SEQUENCE</scope>
</reference>
<name>A0A9P0Q0Z8_ACAOB</name>
<dbReference type="EMBL" id="CAKOFQ010007693">
    <property type="protein sequence ID" value="CAH2006555.1"/>
    <property type="molecule type" value="Genomic_DNA"/>
</dbReference>
<dbReference type="AlphaFoldDB" id="A0A9P0Q0Z8"/>
<dbReference type="Proteomes" id="UP001152888">
    <property type="component" value="Unassembled WGS sequence"/>
</dbReference>
<sequence length="67" mass="7138">MNISTTSCSTSPFKIKPCHLRPSHAGTVEAVEDEKSGDGISCFESGSHLSPFVVTSSASDINMTEYQ</sequence>
<gene>
    <name evidence="1" type="ORF">ACAOBT_LOCUS29155</name>
</gene>
<comment type="caution">
    <text evidence="1">The sequence shown here is derived from an EMBL/GenBank/DDBJ whole genome shotgun (WGS) entry which is preliminary data.</text>
</comment>
<protein>
    <submittedName>
        <fullName evidence="1">Uncharacterized protein</fullName>
    </submittedName>
</protein>
<organism evidence="1 2">
    <name type="scientific">Acanthoscelides obtectus</name>
    <name type="common">Bean weevil</name>
    <name type="synonym">Bruchus obtectus</name>
    <dbReference type="NCBI Taxonomy" id="200917"/>
    <lineage>
        <taxon>Eukaryota</taxon>
        <taxon>Metazoa</taxon>
        <taxon>Ecdysozoa</taxon>
        <taxon>Arthropoda</taxon>
        <taxon>Hexapoda</taxon>
        <taxon>Insecta</taxon>
        <taxon>Pterygota</taxon>
        <taxon>Neoptera</taxon>
        <taxon>Endopterygota</taxon>
        <taxon>Coleoptera</taxon>
        <taxon>Polyphaga</taxon>
        <taxon>Cucujiformia</taxon>
        <taxon>Chrysomeloidea</taxon>
        <taxon>Chrysomelidae</taxon>
        <taxon>Bruchinae</taxon>
        <taxon>Bruchini</taxon>
        <taxon>Acanthoscelides</taxon>
    </lineage>
</organism>
<dbReference type="OrthoDB" id="8123506at2759"/>